<gene>
    <name evidence="1" type="ORF">US40_C0004G0058</name>
</gene>
<comment type="caution">
    <text evidence="1">The sequence shown here is derived from an EMBL/GenBank/DDBJ whole genome shotgun (WGS) entry which is preliminary data.</text>
</comment>
<accession>A0A0G0G4G9</accession>
<evidence type="ECO:0000313" key="1">
    <source>
        <dbReference type="EMBL" id="KKQ26023.1"/>
    </source>
</evidence>
<protein>
    <submittedName>
        <fullName evidence="1">Uncharacterized protein</fullName>
    </submittedName>
</protein>
<dbReference type="EMBL" id="LBSV01000004">
    <property type="protein sequence ID" value="KKQ26023.1"/>
    <property type="molecule type" value="Genomic_DNA"/>
</dbReference>
<reference evidence="1 2" key="1">
    <citation type="journal article" date="2015" name="Nature">
        <title>rRNA introns, odd ribosomes, and small enigmatic genomes across a large radiation of phyla.</title>
        <authorList>
            <person name="Brown C.T."/>
            <person name="Hug L.A."/>
            <person name="Thomas B.C."/>
            <person name="Sharon I."/>
            <person name="Castelle C.J."/>
            <person name="Singh A."/>
            <person name="Wilkins M.J."/>
            <person name="Williams K.H."/>
            <person name="Banfield J.F."/>
        </authorList>
    </citation>
    <scope>NUCLEOTIDE SEQUENCE [LARGE SCALE GENOMIC DNA]</scope>
</reference>
<name>A0A0G0G4G9_9BACT</name>
<evidence type="ECO:0000313" key="2">
    <source>
        <dbReference type="Proteomes" id="UP000034917"/>
    </source>
</evidence>
<organism evidence="1 2">
    <name type="scientific">Candidatus Roizmanbacteria bacterium GW2011_GWC2_37_13</name>
    <dbReference type="NCBI Taxonomy" id="1618486"/>
    <lineage>
        <taxon>Bacteria</taxon>
        <taxon>Candidatus Roizmaniibacteriota</taxon>
    </lineage>
</organism>
<dbReference type="Proteomes" id="UP000034917">
    <property type="component" value="Unassembled WGS sequence"/>
</dbReference>
<dbReference type="AlphaFoldDB" id="A0A0G0G4G9"/>
<proteinExistence type="predicted"/>
<sequence>MYNLFLRKGFDINEEKIRVRLQLHSTHNEKKEKLFWSKMLNIPLNQFSKSTITNPNNKRKRLEYRGTCTIKYYDVKLLLQITGIYSFFGKLF</sequence>